<dbReference type="AlphaFoldDB" id="A0AAW2YH42"/>
<dbReference type="Proteomes" id="UP001431209">
    <property type="component" value="Unassembled WGS sequence"/>
</dbReference>
<gene>
    <name evidence="2" type="ORF">AKO1_004222</name>
</gene>
<evidence type="ECO:0000313" key="2">
    <source>
        <dbReference type="EMBL" id="KAL0476248.1"/>
    </source>
</evidence>
<keyword evidence="1" id="KW-1133">Transmembrane helix</keyword>
<evidence type="ECO:0000256" key="1">
    <source>
        <dbReference type="SAM" id="Phobius"/>
    </source>
</evidence>
<comment type="caution">
    <text evidence="2">The sequence shown here is derived from an EMBL/GenBank/DDBJ whole genome shotgun (WGS) entry which is preliminary data.</text>
</comment>
<keyword evidence="3" id="KW-1185">Reference proteome</keyword>
<organism evidence="2 3">
    <name type="scientific">Acrasis kona</name>
    <dbReference type="NCBI Taxonomy" id="1008807"/>
    <lineage>
        <taxon>Eukaryota</taxon>
        <taxon>Discoba</taxon>
        <taxon>Heterolobosea</taxon>
        <taxon>Tetramitia</taxon>
        <taxon>Eutetramitia</taxon>
        <taxon>Acrasidae</taxon>
        <taxon>Acrasis</taxon>
    </lineage>
</organism>
<feature type="transmembrane region" description="Helical" evidence="1">
    <location>
        <begin position="81"/>
        <end position="99"/>
    </location>
</feature>
<dbReference type="EMBL" id="JAOPGA020000001">
    <property type="protein sequence ID" value="KAL0476248.1"/>
    <property type="molecule type" value="Genomic_DNA"/>
</dbReference>
<reference evidence="2 3" key="1">
    <citation type="submission" date="2024-03" db="EMBL/GenBank/DDBJ databases">
        <title>The Acrasis kona genome and developmental transcriptomes reveal deep origins of eukaryotic multicellular pathways.</title>
        <authorList>
            <person name="Sheikh S."/>
            <person name="Fu C.-J."/>
            <person name="Brown M.W."/>
            <person name="Baldauf S.L."/>
        </authorList>
    </citation>
    <scope>NUCLEOTIDE SEQUENCE [LARGE SCALE GENOMIC DNA]</scope>
    <source>
        <strain evidence="2 3">ATCC MYA-3509</strain>
    </source>
</reference>
<protein>
    <submittedName>
        <fullName evidence="2">SFH5</fullName>
    </submittedName>
</protein>
<accession>A0AAW2YH42</accession>
<evidence type="ECO:0000313" key="3">
    <source>
        <dbReference type="Proteomes" id="UP001431209"/>
    </source>
</evidence>
<keyword evidence="1" id="KW-0472">Membrane</keyword>
<name>A0AAW2YH42_9EUKA</name>
<sequence>MSKARRWSERVTTDKFEEECSETTARELEKLEQLLLDSPQLALSTTHMKEDIIRRKTLNKSDSDINKSTIYESPLDKVLEWRFPFMIGFVVILLSYLYATTIYDLQKRNILFSSTNTTEMYDYLTRKHSKNVLVDENGVDACTFRILKMSKLLQDQKQPISRRIAESDIIHQLYNNNLCNKALSDGSLTLLRTVFGEQLESQDIEFIVKYIQQYNNLPPRILSIHYNTQPHDINCHVVVKRKFTAPFTLVTRGIKSPTVAIKDTSSVFECREYDRSNRTWSACSPYNILKQEFKEPLVVMWGDEDVSVQVGGWSEHCTNE</sequence>
<proteinExistence type="predicted"/>
<keyword evidence="1" id="KW-0812">Transmembrane</keyword>